<name>A0ABX8RDA2_9CLOT</name>
<evidence type="ECO:0000313" key="3">
    <source>
        <dbReference type="EMBL" id="QXM06746.1"/>
    </source>
</evidence>
<feature type="signal peptide" evidence="1">
    <location>
        <begin position="1"/>
        <end position="24"/>
    </location>
</feature>
<keyword evidence="4" id="KW-1185">Reference proteome</keyword>
<dbReference type="Proteomes" id="UP000886818">
    <property type="component" value="Chromosome"/>
</dbReference>
<reference evidence="3" key="1">
    <citation type="submission" date="2021-07" db="EMBL/GenBank/DDBJ databases">
        <title>Complete genome sequence of Crassaminicella sp. 143-21, isolated from a deep-sea hydrothermal vent.</title>
        <authorList>
            <person name="Li X."/>
        </authorList>
    </citation>
    <scope>NUCLEOTIDE SEQUENCE</scope>
    <source>
        <strain evidence="3">143-21</strain>
    </source>
</reference>
<dbReference type="RefSeq" id="WP_218283441.1">
    <property type="nucleotide sequence ID" value="NZ_CP078093.1"/>
</dbReference>
<feature type="chain" id="PRO_5046405771" evidence="1">
    <location>
        <begin position="25"/>
        <end position="792"/>
    </location>
</feature>
<organism evidence="3 4">
    <name type="scientific">Crassaminicella indica</name>
    <dbReference type="NCBI Taxonomy" id="2855394"/>
    <lineage>
        <taxon>Bacteria</taxon>
        <taxon>Bacillati</taxon>
        <taxon>Bacillota</taxon>
        <taxon>Clostridia</taxon>
        <taxon>Eubacteriales</taxon>
        <taxon>Clostridiaceae</taxon>
        <taxon>Crassaminicella</taxon>
    </lineage>
</organism>
<evidence type="ECO:0000256" key="1">
    <source>
        <dbReference type="SAM" id="SignalP"/>
    </source>
</evidence>
<sequence>MKKRLSLLLVLAMVLTLVPMSAFAASDNTVSNVPKVSDETVYSKVYKDDAPQLRLEEKNAGEFKDGMTFTLNVSNADWIDDMKGSDIAYAVDDSTGKKVNGKVTIDRRSDSEIDVTLADPFDRTYGTTETANKIAIIVPMLIDVDNNGAVEVEIIANDSQVSEQKLTIANAADGDTVTTINDTTDITDDGAVIETIKIEETSIGAMSHKGTQKIKLRLPSDFKWDIVTGSKKPSDDTVIELAGGFGSIKLSASEYKVDSDDDNYLIIETDKLNSTKARGKIYIKNLRVVPERDADFGEVKVKVTGDEVTSATIVIGEYQDYGVKIEADKDDDMVELFAGRRPLSEVKVVRTDADDKAINTKTDYDEDDHKLVTLKLEENADGAWITNRRTTIEFPDWVKIVDVDVDKHDGLKDIKNVMQYVDGDDRNVLEFTGGALDRTSGKIKLHLTFYVSVEAGHEGDIVAKVSGNALPNKGEVVLGKAVKPATIKAEPTNVKLGLKDQALGKIVITETKKEALADKGWVVLKLADGFEWNDEPKVEVTKGDIEIDEDSIEVGKYGDKKDSDRCLSFKIKSESTEPSEITITGGTVDLDRVLPEGDFEVQLRGDAVVQNGVESDNEKCATKVDLGDGNGEEEHEYDDLGYFETKKADAAVVARVITPADSNTKAGVEVKMQVGNSEIQVGDNVVTVDVAPYIDANGRTMLPLRALLNALGVEDQNIMWNQADTSVTVFKGDRVIKVKVGEAKYTVNGVEVPMDTVAVNKDGRVMLPVRAMANAVGAQVEWDGATRTVTIK</sequence>
<keyword evidence="1" id="KW-0732">Signal</keyword>
<proteinExistence type="predicted"/>
<dbReference type="EMBL" id="CP078093">
    <property type="protein sequence ID" value="QXM06746.1"/>
    <property type="molecule type" value="Genomic_DNA"/>
</dbReference>
<evidence type="ECO:0000259" key="2">
    <source>
        <dbReference type="Pfam" id="PF07833"/>
    </source>
</evidence>
<dbReference type="Pfam" id="PF07833">
    <property type="entry name" value="Cu_amine_oxidN1"/>
    <property type="match status" value="1"/>
</dbReference>
<feature type="domain" description="Copper amine oxidase-like N-terminal" evidence="2">
    <location>
        <begin position="681"/>
        <end position="791"/>
    </location>
</feature>
<evidence type="ECO:0000313" key="4">
    <source>
        <dbReference type="Proteomes" id="UP000886818"/>
    </source>
</evidence>
<dbReference type="InterPro" id="IPR012854">
    <property type="entry name" value="Cu_amine_oxidase-like_N"/>
</dbReference>
<accession>A0ABX8RDA2</accession>
<protein>
    <submittedName>
        <fullName evidence="3">Copper amine oxidase N-terminal domain-containing protein</fullName>
    </submittedName>
</protein>
<gene>
    <name evidence="3" type="ORF">KVH43_03220</name>
</gene>